<protein>
    <submittedName>
        <fullName evidence="1">Uncharacterized protein</fullName>
    </submittedName>
</protein>
<dbReference type="AlphaFoldDB" id="A0AAV7MLF9"/>
<name>A0AAV7MLF9_PLEWA</name>
<accession>A0AAV7MLF9</accession>
<dbReference type="EMBL" id="JANPWB010000013">
    <property type="protein sequence ID" value="KAJ1104182.1"/>
    <property type="molecule type" value="Genomic_DNA"/>
</dbReference>
<evidence type="ECO:0000313" key="2">
    <source>
        <dbReference type="Proteomes" id="UP001066276"/>
    </source>
</evidence>
<dbReference type="Proteomes" id="UP001066276">
    <property type="component" value="Chromosome 9"/>
</dbReference>
<evidence type="ECO:0000313" key="1">
    <source>
        <dbReference type="EMBL" id="KAJ1104182.1"/>
    </source>
</evidence>
<keyword evidence="2" id="KW-1185">Reference proteome</keyword>
<proteinExistence type="predicted"/>
<comment type="caution">
    <text evidence="1">The sequence shown here is derived from an EMBL/GenBank/DDBJ whole genome shotgun (WGS) entry which is preliminary data.</text>
</comment>
<reference evidence="1" key="1">
    <citation type="journal article" date="2022" name="bioRxiv">
        <title>Sequencing and chromosome-scale assembly of the giantPleurodeles waltlgenome.</title>
        <authorList>
            <person name="Brown T."/>
            <person name="Elewa A."/>
            <person name="Iarovenko S."/>
            <person name="Subramanian E."/>
            <person name="Araus A.J."/>
            <person name="Petzold A."/>
            <person name="Susuki M."/>
            <person name="Suzuki K.-i.T."/>
            <person name="Hayashi T."/>
            <person name="Toyoda A."/>
            <person name="Oliveira C."/>
            <person name="Osipova E."/>
            <person name="Leigh N.D."/>
            <person name="Simon A."/>
            <person name="Yun M.H."/>
        </authorList>
    </citation>
    <scope>NUCLEOTIDE SEQUENCE</scope>
    <source>
        <strain evidence="1">20211129_DDA</strain>
        <tissue evidence="1">Liver</tissue>
    </source>
</reference>
<organism evidence="1 2">
    <name type="scientific">Pleurodeles waltl</name>
    <name type="common">Iberian ribbed newt</name>
    <dbReference type="NCBI Taxonomy" id="8319"/>
    <lineage>
        <taxon>Eukaryota</taxon>
        <taxon>Metazoa</taxon>
        <taxon>Chordata</taxon>
        <taxon>Craniata</taxon>
        <taxon>Vertebrata</taxon>
        <taxon>Euteleostomi</taxon>
        <taxon>Amphibia</taxon>
        <taxon>Batrachia</taxon>
        <taxon>Caudata</taxon>
        <taxon>Salamandroidea</taxon>
        <taxon>Salamandridae</taxon>
        <taxon>Pleurodelinae</taxon>
        <taxon>Pleurodeles</taxon>
    </lineage>
</organism>
<gene>
    <name evidence="1" type="ORF">NDU88_001595</name>
</gene>
<sequence length="124" mass="13765">MAKDKCVYKAGDKAGKLLAWLGSKEREGLFVREIGQDSGNRVTGSNKVAEDFADYMQAFYNARPLAPESKVLDFIKDCPVKHLQSEQMEELEADITVEEMVLAMGQIQAGKVAGPNWLPIGFFH</sequence>